<dbReference type="InterPro" id="IPR006577">
    <property type="entry name" value="UAS"/>
</dbReference>
<evidence type="ECO:0000259" key="2">
    <source>
        <dbReference type="SMART" id="SM00594"/>
    </source>
</evidence>
<dbReference type="Proteomes" id="UP000504634">
    <property type="component" value="Unplaced"/>
</dbReference>
<dbReference type="Gene3D" id="3.10.20.90">
    <property type="entry name" value="Phosphatidylinositol 3-kinase Catalytic Subunit, Chain A, domain 1"/>
    <property type="match status" value="1"/>
</dbReference>
<dbReference type="Pfam" id="PF00789">
    <property type="entry name" value="UBX"/>
    <property type="match status" value="1"/>
</dbReference>
<dbReference type="InterPro" id="IPR029071">
    <property type="entry name" value="Ubiquitin-like_domsf"/>
</dbReference>
<dbReference type="GeneID" id="115622920"/>
<dbReference type="SUPFAM" id="SSF46934">
    <property type="entry name" value="UBA-like"/>
    <property type="match status" value="1"/>
</dbReference>
<dbReference type="PANTHER" id="PTHR23322">
    <property type="entry name" value="FAS-ASSOCIATED PROTEIN"/>
    <property type="match status" value="1"/>
</dbReference>
<dbReference type="CDD" id="cd01767">
    <property type="entry name" value="UBX"/>
    <property type="match status" value="1"/>
</dbReference>
<dbReference type="Gene3D" id="1.10.8.10">
    <property type="entry name" value="DNA helicase RuvA subunit, C-terminal domain"/>
    <property type="match status" value="1"/>
</dbReference>
<feature type="compositionally biased region" description="Acidic residues" evidence="1">
    <location>
        <begin position="319"/>
        <end position="333"/>
    </location>
</feature>
<dbReference type="OrthoDB" id="270602at2759"/>
<dbReference type="SMART" id="SM00594">
    <property type="entry name" value="UAS"/>
    <property type="match status" value="1"/>
</dbReference>
<proteinExistence type="predicted"/>
<dbReference type="InterPro" id="IPR036249">
    <property type="entry name" value="Thioredoxin-like_sf"/>
</dbReference>
<dbReference type="AlphaFoldDB" id="A0A6J2TCQ1"/>
<keyword evidence="3" id="KW-1185">Reference proteome</keyword>
<feature type="compositionally biased region" description="Basic and acidic residues" evidence="1">
    <location>
        <begin position="285"/>
        <end position="294"/>
    </location>
</feature>
<name>A0A6J2TCQ1_DROLE</name>
<dbReference type="Pfam" id="PF14555">
    <property type="entry name" value="UBA_4"/>
    <property type="match status" value="1"/>
</dbReference>
<dbReference type="SUPFAM" id="SSF54236">
    <property type="entry name" value="Ubiquitin-like"/>
    <property type="match status" value="1"/>
</dbReference>
<feature type="region of interest" description="Disordered" evidence="1">
    <location>
        <begin position="254"/>
        <end position="341"/>
    </location>
</feature>
<feature type="compositionally biased region" description="Polar residues" evidence="1">
    <location>
        <begin position="270"/>
        <end position="281"/>
    </location>
</feature>
<dbReference type="InterPro" id="IPR050730">
    <property type="entry name" value="UBX_domain-protein"/>
</dbReference>
<organism evidence="3 4">
    <name type="scientific">Drosophila lebanonensis</name>
    <name type="common">Fruit fly</name>
    <name type="synonym">Scaptodrosophila lebanonensis</name>
    <dbReference type="NCBI Taxonomy" id="7225"/>
    <lineage>
        <taxon>Eukaryota</taxon>
        <taxon>Metazoa</taxon>
        <taxon>Ecdysozoa</taxon>
        <taxon>Arthropoda</taxon>
        <taxon>Hexapoda</taxon>
        <taxon>Insecta</taxon>
        <taxon>Pterygota</taxon>
        <taxon>Neoptera</taxon>
        <taxon>Endopterygota</taxon>
        <taxon>Diptera</taxon>
        <taxon>Brachycera</taxon>
        <taxon>Muscomorpha</taxon>
        <taxon>Ephydroidea</taxon>
        <taxon>Drosophilidae</taxon>
        <taxon>Scaptodrosophila</taxon>
    </lineage>
</organism>
<dbReference type="Gene3D" id="3.40.30.10">
    <property type="entry name" value="Glutaredoxin"/>
    <property type="match status" value="1"/>
</dbReference>
<dbReference type="InterPro" id="IPR009060">
    <property type="entry name" value="UBA-like_sf"/>
</dbReference>
<reference evidence="4" key="1">
    <citation type="submission" date="2025-08" db="UniProtKB">
        <authorList>
            <consortium name="RefSeq"/>
        </authorList>
    </citation>
    <scope>IDENTIFICATION</scope>
    <source>
        <strain evidence="4">11010-0011.00</strain>
        <tissue evidence="4">Whole body</tissue>
    </source>
</reference>
<dbReference type="InterPro" id="IPR001012">
    <property type="entry name" value="UBX_dom"/>
</dbReference>
<feature type="domain" description="UAS" evidence="2">
    <location>
        <begin position="122"/>
        <end position="243"/>
    </location>
</feature>
<dbReference type="GO" id="GO:0043130">
    <property type="term" value="F:ubiquitin binding"/>
    <property type="evidence" value="ECO:0007669"/>
    <property type="project" value="TreeGrafter"/>
</dbReference>
<dbReference type="GO" id="GO:0043161">
    <property type="term" value="P:proteasome-mediated ubiquitin-dependent protein catabolic process"/>
    <property type="evidence" value="ECO:0007669"/>
    <property type="project" value="TreeGrafter"/>
</dbReference>
<dbReference type="CDD" id="cd02958">
    <property type="entry name" value="UAS"/>
    <property type="match status" value="1"/>
</dbReference>
<feature type="compositionally biased region" description="Acidic residues" evidence="1">
    <location>
        <begin position="258"/>
        <end position="268"/>
    </location>
</feature>
<dbReference type="PANTHER" id="PTHR23322:SF6">
    <property type="entry name" value="UBX DOMAIN-CONTAINING PROTEIN 7"/>
    <property type="match status" value="1"/>
</dbReference>
<evidence type="ECO:0000313" key="4">
    <source>
        <dbReference type="RefSeq" id="XP_030372903.1"/>
    </source>
</evidence>
<evidence type="ECO:0000256" key="1">
    <source>
        <dbReference type="SAM" id="MobiDB-lite"/>
    </source>
</evidence>
<dbReference type="SUPFAM" id="SSF52833">
    <property type="entry name" value="Thioredoxin-like"/>
    <property type="match status" value="1"/>
</dbReference>
<dbReference type="GO" id="GO:0005634">
    <property type="term" value="C:nucleus"/>
    <property type="evidence" value="ECO:0007669"/>
    <property type="project" value="TreeGrafter"/>
</dbReference>
<accession>A0A6J2TCQ1</accession>
<sequence>MSENMASENNDDNRELVERLVEVTACTEVEAKYYLVACDNDVEAAVALYWGNETSSSSSEGSVLTPVDLNGGTGLSAPQVSNVFLSDQPSTSASNVEDPLILADQPIEALSRINYTSETTSLLRRLFRPPTDIPYFDSLTEARTSANMHRRWVLVSVQADNIQSRLVSRELWSSKELKKLVRRQFTLWEVEKDSYEGRRFINFYHCKKMPYLCVIDPRTGEEMWSSQPNRESVLPDLKQFLSLHGNFTTTLKRAAGPMEEDEEKEDAEATSSVGRTCSMPTKRSKIADSNENHQLRLSVMNSYNENDGDDGTSHNIELSDTDSDTIDESEEVDEKPKSKPITYETQLGELRDELTTLKLRLFNAVGCDEVVLLRWPSDTKLQTLRLYISEIYSHIPLENYQLICAFPRISLEAEHNNATLKEIGLHPSANVHLTIEK</sequence>
<protein>
    <submittedName>
        <fullName evidence="4">UBX domain-containing protein 7-like</fullName>
    </submittedName>
</protein>
<dbReference type="RefSeq" id="XP_030372903.1">
    <property type="nucleotide sequence ID" value="XM_030517043.1"/>
</dbReference>
<evidence type="ECO:0000313" key="3">
    <source>
        <dbReference type="Proteomes" id="UP000504634"/>
    </source>
</evidence>
<gene>
    <name evidence="4" type="primary">LOC115622920</name>
</gene>